<evidence type="ECO:0000256" key="3">
    <source>
        <dbReference type="ARBA" id="ARBA00022737"/>
    </source>
</evidence>
<organism evidence="8 9">
    <name type="scientific">Candidatus Sulfobium mesophilum</name>
    <dbReference type="NCBI Taxonomy" id="2016548"/>
    <lineage>
        <taxon>Bacteria</taxon>
        <taxon>Pseudomonadati</taxon>
        <taxon>Nitrospirota</taxon>
        <taxon>Nitrospiria</taxon>
        <taxon>Nitrospirales</taxon>
        <taxon>Nitrospiraceae</taxon>
        <taxon>Candidatus Sulfobium</taxon>
    </lineage>
</organism>
<dbReference type="SUPFAM" id="SSF46548">
    <property type="entry name" value="alpha-helical ferredoxin"/>
    <property type="match status" value="1"/>
</dbReference>
<evidence type="ECO:0000256" key="2">
    <source>
        <dbReference type="ARBA" id="ARBA00022723"/>
    </source>
</evidence>
<keyword evidence="2 6" id="KW-0479">Metal-binding</keyword>
<name>A0A2U3QHX6_9BACT</name>
<sequence length="407" mass="45752">MQTETSAYLEDLSKCVRCGGCKAPCPTLDDDPLEPMGTRGRLILLHSLIKGEIKPSPLLSERIFSCILCGACSGICPLGVDIMEVMYRGRAILSKDDKKRRLLRSAAKMSAKWPDFTFRLLRLGERFIFPMLMRRGIIPFSPEFSEIPFSKNEQVFKVHKKKGRVAIFVGCSTNYVFPHFGESLVNVLQKFGYEVVLPKGLTCCGAPLRALGLEKEAAELAKKNYRVLSRLKVDAILSPCPTCTTSLQIEYPKTIGKGLDRAMDISTFFDDKLKRLDKINKTSFYHDPCHLYYGLGVKKEPREIIKKSGLDLAGPADRACCGFGGLYCLCFKETSTSLLKKRTDRIIESNADMVITACPSCVFQLGRTITDRPVLHLIELIEEAYCFRSAERSPKKENDPEREPMLF</sequence>
<reference evidence="9" key="1">
    <citation type="submission" date="2018-03" db="EMBL/GenBank/DDBJ databases">
        <authorList>
            <person name="Zecchin S."/>
        </authorList>
    </citation>
    <scope>NUCLEOTIDE SEQUENCE [LARGE SCALE GENOMIC DNA]</scope>
</reference>
<feature type="domain" description="4Fe-4S ferredoxin-type" evidence="7">
    <location>
        <begin position="5"/>
        <end position="36"/>
    </location>
</feature>
<evidence type="ECO:0000313" key="9">
    <source>
        <dbReference type="Proteomes" id="UP000245125"/>
    </source>
</evidence>
<keyword evidence="4 6" id="KW-0408">Iron</keyword>
<dbReference type="PANTHER" id="PTHR32479">
    <property type="entry name" value="GLYCOLATE OXIDASE IRON-SULFUR SUBUNIT"/>
    <property type="match status" value="1"/>
</dbReference>
<dbReference type="Gene3D" id="1.10.1060.10">
    <property type="entry name" value="Alpha-helical ferredoxin"/>
    <property type="match status" value="1"/>
</dbReference>
<dbReference type="GO" id="GO:0051539">
    <property type="term" value="F:4 iron, 4 sulfur cluster binding"/>
    <property type="evidence" value="ECO:0007669"/>
    <property type="project" value="UniProtKB-UniRule"/>
</dbReference>
<evidence type="ECO:0000259" key="7">
    <source>
        <dbReference type="PROSITE" id="PS51379"/>
    </source>
</evidence>
<comment type="cofactor">
    <cofactor evidence="6">
        <name>[4Fe-4S] cluster</name>
        <dbReference type="ChEBI" id="CHEBI:49883"/>
    </cofactor>
    <text evidence="6">Binds 2 [4Fe-4S] clusters.</text>
</comment>
<dbReference type="OrthoDB" id="9770306at2"/>
<dbReference type="Pfam" id="PF13183">
    <property type="entry name" value="Fer4_8"/>
    <property type="match status" value="1"/>
</dbReference>
<dbReference type="GO" id="GO:0019154">
    <property type="term" value="F:glycolate dehydrogenase activity"/>
    <property type="evidence" value="ECO:0007669"/>
    <property type="project" value="UniProtKB-EC"/>
</dbReference>
<comment type="function">
    <text evidence="6">Component of a complex that catalyzes the oxidation of glycolate to glyoxylate.</text>
</comment>
<dbReference type="InterPro" id="IPR004017">
    <property type="entry name" value="Cys_rich_dom"/>
</dbReference>
<proteinExistence type="predicted"/>
<comment type="catalytic activity">
    <reaction evidence="6">
        <text>(R)-lactate + A = pyruvate + AH2</text>
        <dbReference type="Rhea" id="RHEA:15089"/>
        <dbReference type="ChEBI" id="CHEBI:13193"/>
        <dbReference type="ChEBI" id="CHEBI:15361"/>
        <dbReference type="ChEBI" id="CHEBI:16004"/>
        <dbReference type="ChEBI" id="CHEBI:17499"/>
    </reaction>
</comment>
<dbReference type="Pfam" id="PF02754">
    <property type="entry name" value="CCG"/>
    <property type="match status" value="2"/>
</dbReference>
<keyword evidence="6" id="KW-0249">Electron transport</keyword>
<dbReference type="PIRSF" id="PIRSF000139">
    <property type="entry name" value="Glc_ox_4Fe-4S"/>
    <property type="match status" value="1"/>
</dbReference>
<comment type="catalytic activity">
    <reaction evidence="6">
        <text>glycolate + A = glyoxylate + AH2</text>
        <dbReference type="Rhea" id="RHEA:21264"/>
        <dbReference type="ChEBI" id="CHEBI:13193"/>
        <dbReference type="ChEBI" id="CHEBI:17499"/>
        <dbReference type="ChEBI" id="CHEBI:29805"/>
        <dbReference type="ChEBI" id="CHEBI:36655"/>
        <dbReference type="EC" id="1.1.99.14"/>
    </reaction>
</comment>
<dbReference type="InterPro" id="IPR012257">
    <property type="entry name" value="Glc_ox_4Fe-4S"/>
</dbReference>
<feature type="domain" description="4Fe-4S ferredoxin-type" evidence="7">
    <location>
        <begin position="55"/>
        <end position="86"/>
    </location>
</feature>
<dbReference type="EMBL" id="OUUY01000086">
    <property type="protein sequence ID" value="SPQ01011.1"/>
    <property type="molecule type" value="Genomic_DNA"/>
</dbReference>
<gene>
    <name evidence="8" type="ORF">NBG4_40051</name>
</gene>
<evidence type="ECO:0000256" key="1">
    <source>
        <dbReference type="ARBA" id="ARBA00022485"/>
    </source>
</evidence>
<keyword evidence="6" id="KW-0813">Transport</keyword>
<evidence type="ECO:0000256" key="4">
    <source>
        <dbReference type="ARBA" id="ARBA00023004"/>
    </source>
</evidence>
<dbReference type="EC" id="1.1.99.14" evidence="6"/>
<evidence type="ECO:0000313" key="8">
    <source>
        <dbReference type="EMBL" id="SPQ01011.1"/>
    </source>
</evidence>
<dbReference type="InterPro" id="IPR017900">
    <property type="entry name" value="4Fe4S_Fe_S_CS"/>
</dbReference>
<dbReference type="PROSITE" id="PS00198">
    <property type="entry name" value="4FE4S_FER_1"/>
    <property type="match status" value="1"/>
</dbReference>
<keyword evidence="9" id="KW-1185">Reference proteome</keyword>
<protein>
    <recommendedName>
        <fullName evidence="6">Glycolate oxidase iron-sulfur subunit</fullName>
        <ecNumber evidence="6">1.1.99.14</ecNumber>
    </recommendedName>
</protein>
<dbReference type="AlphaFoldDB" id="A0A2U3QHX6"/>
<evidence type="ECO:0000256" key="5">
    <source>
        <dbReference type="ARBA" id="ARBA00023014"/>
    </source>
</evidence>
<evidence type="ECO:0000256" key="6">
    <source>
        <dbReference type="PIRNR" id="PIRNR000139"/>
    </source>
</evidence>
<keyword evidence="3" id="KW-0677">Repeat</keyword>
<accession>A0A2U3QHX6</accession>
<keyword evidence="1 6" id="KW-0004">4Fe-4S</keyword>
<dbReference type="Proteomes" id="UP000245125">
    <property type="component" value="Unassembled WGS sequence"/>
</dbReference>
<dbReference type="PANTHER" id="PTHR32479:SF20">
    <property type="entry name" value="GLYCOLATE OXIDASE IRON-SULFUR SUBUNIT"/>
    <property type="match status" value="1"/>
</dbReference>
<keyword evidence="5 6" id="KW-0411">Iron-sulfur</keyword>
<dbReference type="GO" id="GO:0046872">
    <property type="term" value="F:metal ion binding"/>
    <property type="evidence" value="ECO:0007669"/>
    <property type="project" value="UniProtKB-UniRule"/>
</dbReference>
<dbReference type="PROSITE" id="PS51379">
    <property type="entry name" value="4FE4S_FER_2"/>
    <property type="match status" value="2"/>
</dbReference>
<dbReference type="InterPro" id="IPR017896">
    <property type="entry name" value="4Fe4S_Fe-S-bd"/>
</dbReference>
<dbReference type="InterPro" id="IPR009051">
    <property type="entry name" value="Helical_ferredxn"/>
</dbReference>